<proteinExistence type="predicted"/>
<gene>
    <name evidence="1" type="ORF">QC763_0098710</name>
</gene>
<organism evidence="1 2">
    <name type="scientific">Podospora pseudopauciseta</name>
    <dbReference type="NCBI Taxonomy" id="2093780"/>
    <lineage>
        <taxon>Eukaryota</taxon>
        <taxon>Fungi</taxon>
        <taxon>Dikarya</taxon>
        <taxon>Ascomycota</taxon>
        <taxon>Pezizomycotina</taxon>
        <taxon>Sordariomycetes</taxon>
        <taxon>Sordariomycetidae</taxon>
        <taxon>Sordariales</taxon>
        <taxon>Podosporaceae</taxon>
        <taxon>Podospora</taxon>
    </lineage>
</organism>
<keyword evidence="2" id="KW-1185">Reference proteome</keyword>
<dbReference type="EMBL" id="JAFFHB010000008">
    <property type="protein sequence ID" value="KAK4663454.1"/>
    <property type="molecule type" value="Genomic_DNA"/>
</dbReference>
<dbReference type="GeneID" id="87926601"/>
<name>A0ABR0H636_9PEZI</name>
<evidence type="ECO:0000313" key="1">
    <source>
        <dbReference type="EMBL" id="KAK4663454.1"/>
    </source>
</evidence>
<sequence>MRQTFSSDCQNVKTASTKRCIGRCFQADFFHLATGRKNHRRSISAYKPSTIGCSTHLPTGLFRFPMTKGTTAPPVMPKAEMTPIAAALASLSTLPNGGLRISFSSSIFITTLIAQGYPGPMKNPTNATDKPLATMPPFNNHINS</sequence>
<evidence type="ECO:0000313" key="2">
    <source>
        <dbReference type="Proteomes" id="UP001326199"/>
    </source>
</evidence>
<accession>A0ABR0H636</accession>
<dbReference type="RefSeq" id="XP_062763420.1">
    <property type="nucleotide sequence ID" value="XM_062906372.1"/>
</dbReference>
<comment type="caution">
    <text evidence="1">The sequence shown here is derived from an EMBL/GenBank/DDBJ whole genome shotgun (WGS) entry which is preliminary data.</text>
</comment>
<reference evidence="1 2" key="1">
    <citation type="journal article" date="2023" name="bioRxiv">
        <title>High-quality genome assemblies of four members of thePodospora anserinaspecies complex.</title>
        <authorList>
            <person name="Ament-Velasquez S.L."/>
            <person name="Vogan A.A."/>
            <person name="Wallerman O."/>
            <person name="Hartmann F."/>
            <person name="Gautier V."/>
            <person name="Silar P."/>
            <person name="Giraud T."/>
            <person name="Johannesson H."/>
        </authorList>
    </citation>
    <scope>NUCLEOTIDE SEQUENCE [LARGE SCALE GENOMIC DNA]</scope>
    <source>
        <strain evidence="1 2">CBS 411.78</strain>
    </source>
</reference>
<protein>
    <submittedName>
        <fullName evidence="1">Uncharacterized protein</fullName>
    </submittedName>
</protein>
<dbReference type="Proteomes" id="UP001326199">
    <property type="component" value="Unassembled WGS sequence"/>
</dbReference>